<evidence type="ECO:0000256" key="2">
    <source>
        <dbReference type="SAM" id="SignalP"/>
    </source>
</evidence>
<dbReference type="GO" id="GO:0055085">
    <property type="term" value="P:transmembrane transport"/>
    <property type="evidence" value="ECO:0007669"/>
    <property type="project" value="InterPro"/>
</dbReference>
<dbReference type="PANTHER" id="PTHR33376">
    <property type="match status" value="1"/>
</dbReference>
<gene>
    <name evidence="3" type="ORF">Y958_07590</name>
</gene>
<dbReference type="GO" id="GO:0030246">
    <property type="term" value="F:carbohydrate binding"/>
    <property type="evidence" value="ECO:0007669"/>
    <property type="project" value="TreeGrafter"/>
</dbReference>
<dbReference type="PANTHER" id="PTHR33376:SF2">
    <property type="entry name" value="DICARBOXYLATE-BINDING PERIPLASMIC PROTEIN"/>
    <property type="match status" value="1"/>
</dbReference>
<accession>A0A248JPS3</accession>
<dbReference type="InterPro" id="IPR018389">
    <property type="entry name" value="DctP_fam"/>
</dbReference>
<dbReference type="Gene3D" id="3.40.190.170">
    <property type="entry name" value="Bacterial extracellular solute-binding protein, family 7"/>
    <property type="match status" value="1"/>
</dbReference>
<keyword evidence="1 2" id="KW-0732">Signal</keyword>
<dbReference type="InterPro" id="IPR038404">
    <property type="entry name" value="TRAP_DctP_sf"/>
</dbReference>
<dbReference type="EMBL" id="CP022110">
    <property type="protein sequence ID" value="ASG20685.1"/>
    <property type="molecule type" value="Genomic_DNA"/>
</dbReference>
<keyword evidence="4" id="KW-1185">Reference proteome</keyword>
<feature type="signal peptide" evidence="2">
    <location>
        <begin position="1"/>
        <end position="26"/>
    </location>
</feature>
<dbReference type="PIRSF" id="PIRSF006470">
    <property type="entry name" value="DctB"/>
    <property type="match status" value="1"/>
</dbReference>
<sequence>MIKRRQLLGGMAAGAAVALAGGHAQAGAPPPGTFTASDVHVKDYPTVQAIQWIGEQLAKETGGRLSMRVYHSGQIGRENDTIDLTRYGALDFTRVNFAALTNIFPVSGVLTLPYVFDDVGHMRRALDGTVGKDLLAALSQRGLVAACFYDSGARCIYNGRRPVHEPGDLRGMKIRVPLSDIFMSMAQAMGANPTPLSFGEVFTALQTHLIDGAENNWPSLDSTRQFEVARHWAETHHSMSPELLFISERSLRALTPADRDLVLDLATRSVTMMRTLWDKDEAAARAHCIANGVQVTEVDKDAFRRATEPVLKTYLADPDRNRFYRRIRQEA</sequence>
<evidence type="ECO:0000313" key="3">
    <source>
        <dbReference type="EMBL" id="ASG20685.1"/>
    </source>
</evidence>
<dbReference type="Pfam" id="PF03480">
    <property type="entry name" value="DctP"/>
    <property type="match status" value="1"/>
</dbReference>
<feature type="chain" id="PRO_5011700231" evidence="2">
    <location>
        <begin position="27"/>
        <end position="331"/>
    </location>
</feature>
<organism evidence="3 4">
    <name type="scientific">Nitrospirillum viridazoti CBAmc</name>
    <dbReference type="NCBI Taxonomy" id="1441467"/>
    <lineage>
        <taxon>Bacteria</taxon>
        <taxon>Pseudomonadati</taxon>
        <taxon>Pseudomonadota</taxon>
        <taxon>Alphaproteobacteria</taxon>
        <taxon>Rhodospirillales</taxon>
        <taxon>Azospirillaceae</taxon>
        <taxon>Nitrospirillum</taxon>
        <taxon>Nitrospirillum viridazoti</taxon>
    </lineage>
</organism>
<dbReference type="CDD" id="cd13671">
    <property type="entry name" value="PBP2_TRAP_SBP_like_3"/>
    <property type="match status" value="1"/>
</dbReference>
<dbReference type="Proteomes" id="UP000197153">
    <property type="component" value="Chromosome 1"/>
</dbReference>
<dbReference type="NCBIfam" id="NF037995">
    <property type="entry name" value="TRAP_S1"/>
    <property type="match status" value="1"/>
</dbReference>
<name>A0A248JPS3_9PROT</name>
<dbReference type="InterPro" id="IPR006311">
    <property type="entry name" value="TAT_signal"/>
</dbReference>
<proteinExistence type="predicted"/>
<reference evidence="3 4" key="1">
    <citation type="submission" date="2017-06" db="EMBL/GenBank/DDBJ databases">
        <title>Complete genome sequence of Nitrospirillum amazonense strain CBAmC, an endophytic nitrogen-fixing and plant growth-promoting bacterium, isolated from sugarcane.</title>
        <authorList>
            <person name="Schwab S."/>
            <person name="dos Santos Teixeira K.R."/>
            <person name="Simoes Araujo J.L."/>
            <person name="Soares Vidal M."/>
            <person name="Borges de Freitas H.R."/>
            <person name="Rivello Crivelaro A.L."/>
            <person name="Bueno de Camargo Nunes A."/>
            <person name="dos Santos C.M."/>
            <person name="Palmeira da Silva Rosa D."/>
            <person name="da Silva Padilha D."/>
            <person name="da Silva E."/>
            <person name="Araujo Terra L."/>
            <person name="Soares Mendes V."/>
            <person name="Farinelli L."/>
            <person name="Magalhaes Cruz L."/>
            <person name="Baldani J.I."/>
        </authorList>
    </citation>
    <scope>NUCLEOTIDE SEQUENCE [LARGE SCALE GENOMIC DNA]</scope>
    <source>
        <strain evidence="3 4">CBAmC</strain>
    </source>
</reference>
<dbReference type="AlphaFoldDB" id="A0A248JPS3"/>
<dbReference type="GO" id="GO:0030288">
    <property type="term" value="C:outer membrane-bounded periplasmic space"/>
    <property type="evidence" value="ECO:0007669"/>
    <property type="project" value="InterPro"/>
</dbReference>
<dbReference type="RefSeq" id="WP_088871519.1">
    <property type="nucleotide sequence ID" value="NZ_CP022110.1"/>
</dbReference>
<dbReference type="InterPro" id="IPR004682">
    <property type="entry name" value="TRAP_DctP"/>
</dbReference>
<protein>
    <submittedName>
        <fullName evidence="3">C4-dicarboxylate ABC transporter</fullName>
    </submittedName>
</protein>
<dbReference type="KEGG" id="nao:Y958_07590"/>
<evidence type="ECO:0000313" key="4">
    <source>
        <dbReference type="Proteomes" id="UP000197153"/>
    </source>
</evidence>
<dbReference type="PROSITE" id="PS51318">
    <property type="entry name" value="TAT"/>
    <property type="match status" value="1"/>
</dbReference>
<dbReference type="NCBIfam" id="TIGR00787">
    <property type="entry name" value="dctP"/>
    <property type="match status" value="1"/>
</dbReference>
<evidence type="ECO:0000256" key="1">
    <source>
        <dbReference type="ARBA" id="ARBA00022729"/>
    </source>
</evidence>